<keyword evidence="4" id="KW-1185">Reference proteome</keyword>
<reference evidence="3" key="1">
    <citation type="submission" date="2022-03" db="EMBL/GenBank/DDBJ databases">
        <title>Proposal of a novel genus Dryocolo and two novel species.</title>
        <authorList>
            <person name="Maddock D.W."/>
            <person name="Brady C.L."/>
            <person name="Denman S."/>
            <person name="Arnold D."/>
        </authorList>
    </citation>
    <scope>NUCLEOTIDE SEQUENCE</scope>
    <source>
        <strain evidence="3">H6W4</strain>
    </source>
</reference>
<dbReference type="Pfam" id="PF06476">
    <property type="entry name" value="DUF1090"/>
    <property type="match status" value="1"/>
</dbReference>
<evidence type="ECO:0000256" key="2">
    <source>
        <dbReference type="SAM" id="SignalP"/>
    </source>
</evidence>
<comment type="caution">
    <text evidence="3">The sequence shown here is derived from an EMBL/GenBank/DDBJ whole genome shotgun (WGS) entry which is preliminary data.</text>
</comment>
<evidence type="ECO:0000256" key="1">
    <source>
        <dbReference type="SAM" id="Coils"/>
    </source>
</evidence>
<dbReference type="InterPro" id="IPR009468">
    <property type="entry name" value="DUF1090"/>
</dbReference>
<feature type="coiled-coil region" evidence="1">
    <location>
        <begin position="67"/>
        <end position="138"/>
    </location>
</feature>
<dbReference type="RefSeq" id="WP_271123824.1">
    <property type="nucleotide sequence ID" value="NZ_JALHAN010000067.1"/>
</dbReference>
<feature type="chain" id="PRO_5040918580" evidence="2">
    <location>
        <begin position="21"/>
        <end position="140"/>
    </location>
</feature>
<feature type="signal peptide" evidence="2">
    <location>
        <begin position="1"/>
        <end position="20"/>
    </location>
</feature>
<dbReference type="Proteomes" id="UP001150641">
    <property type="component" value="Unassembled WGS sequence"/>
</dbReference>
<protein>
    <submittedName>
        <fullName evidence="3">DUF1090 domain-containing protein</fullName>
    </submittedName>
</protein>
<name>A0A9X3ADL4_9ENTR</name>
<sequence>MKKIMMALALIAGAVTSVQAAESCASKRTALEKEIAIAQQYGNAYKVAGLKKALAEVNAHCTNESVLADARKDVSKLEKKLAEKRSDVSEVQADLAEAQRKGDAKKIAKYQSKLAEKRADLNEIQQKLNQARAELAQRQK</sequence>
<dbReference type="EMBL" id="JALHAP010000080">
    <property type="protein sequence ID" value="MCT4703083.1"/>
    <property type="molecule type" value="Genomic_DNA"/>
</dbReference>
<evidence type="ECO:0000313" key="3">
    <source>
        <dbReference type="EMBL" id="MCT4703083.1"/>
    </source>
</evidence>
<gene>
    <name evidence="3" type="ORF">MUA00_14980</name>
</gene>
<dbReference type="AlphaFoldDB" id="A0A9X3ADL4"/>
<accession>A0A9X3ADL4</accession>
<organism evidence="3 4">
    <name type="scientific">Dryocola boscaweniae</name>
    <dbReference type="NCBI Taxonomy" id="2925397"/>
    <lineage>
        <taxon>Bacteria</taxon>
        <taxon>Pseudomonadati</taxon>
        <taxon>Pseudomonadota</taxon>
        <taxon>Gammaproteobacteria</taxon>
        <taxon>Enterobacterales</taxon>
        <taxon>Enterobacteriaceae</taxon>
        <taxon>Dryocola</taxon>
    </lineage>
</organism>
<keyword evidence="2" id="KW-0732">Signal</keyword>
<evidence type="ECO:0000313" key="4">
    <source>
        <dbReference type="Proteomes" id="UP001150641"/>
    </source>
</evidence>
<proteinExistence type="predicted"/>
<keyword evidence="1" id="KW-0175">Coiled coil</keyword>